<dbReference type="PANTHER" id="PTHR43478">
    <property type="entry name" value="NA+/H+ ANTIPORTER-RELATED"/>
    <property type="match status" value="1"/>
</dbReference>
<evidence type="ECO:0000313" key="8">
    <source>
        <dbReference type="EMBL" id="ANG63537.1"/>
    </source>
</evidence>
<dbReference type="AlphaFoldDB" id="A0A1A9F071"/>
<feature type="transmembrane region" description="Helical" evidence="6">
    <location>
        <begin position="339"/>
        <end position="357"/>
    </location>
</feature>
<dbReference type="GO" id="GO:0005886">
    <property type="term" value="C:plasma membrane"/>
    <property type="evidence" value="ECO:0007669"/>
    <property type="project" value="UniProtKB-SubCell"/>
</dbReference>
<name>A0A1A9F071_9GAMM</name>
<evidence type="ECO:0000259" key="7">
    <source>
        <dbReference type="Pfam" id="PF03553"/>
    </source>
</evidence>
<dbReference type="Pfam" id="PF03553">
    <property type="entry name" value="Na_H_antiporter"/>
    <property type="match status" value="1"/>
</dbReference>
<keyword evidence="4 6" id="KW-1133">Transmembrane helix</keyword>
<gene>
    <name evidence="8" type="ORF">A8C75_14350</name>
</gene>
<evidence type="ECO:0000256" key="4">
    <source>
        <dbReference type="ARBA" id="ARBA00022989"/>
    </source>
</evidence>
<dbReference type="InterPro" id="IPR018461">
    <property type="entry name" value="Na/H_Antiport_NhaC-like_C"/>
</dbReference>
<dbReference type="OrthoDB" id="9762978at2"/>
<keyword evidence="2" id="KW-1003">Cell membrane</keyword>
<evidence type="ECO:0000256" key="6">
    <source>
        <dbReference type="SAM" id="Phobius"/>
    </source>
</evidence>
<feature type="transmembrane region" description="Helical" evidence="6">
    <location>
        <begin position="308"/>
        <end position="327"/>
    </location>
</feature>
<dbReference type="Proteomes" id="UP000078070">
    <property type="component" value="Chromosome"/>
</dbReference>
<feature type="domain" description="Na+/H+ antiporter NhaC-like C-terminal" evidence="7">
    <location>
        <begin position="189"/>
        <end position="484"/>
    </location>
</feature>
<evidence type="ECO:0000256" key="3">
    <source>
        <dbReference type="ARBA" id="ARBA00022692"/>
    </source>
</evidence>
<evidence type="ECO:0000313" key="9">
    <source>
        <dbReference type="Proteomes" id="UP000078070"/>
    </source>
</evidence>
<keyword evidence="3 6" id="KW-0812">Transmembrane</keyword>
<feature type="transmembrane region" description="Helical" evidence="6">
    <location>
        <begin position="136"/>
        <end position="155"/>
    </location>
</feature>
<keyword evidence="9" id="KW-1185">Reference proteome</keyword>
<feature type="transmembrane region" description="Helical" evidence="6">
    <location>
        <begin position="36"/>
        <end position="56"/>
    </location>
</feature>
<evidence type="ECO:0000256" key="1">
    <source>
        <dbReference type="ARBA" id="ARBA00004651"/>
    </source>
</evidence>
<evidence type="ECO:0000256" key="5">
    <source>
        <dbReference type="ARBA" id="ARBA00023136"/>
    </source>
</evidence>
<reference evidence="8 9" key="2">
    <citation type="journal article" date="2018" name="Int. J. Syst. Evol. Microbiol.">
        <title>Marinobacterium aestuarii sp. nov., a benzene-degrading marine bacterium isolated from estuary sediment.</title>
        <authorList>
            <person name="Bae S.S."/>
            <person name="Jung J."/>
            <person name="Chung D."/>
            <person name="Baek K."/>
        </authorList>
    </citation>
    <scope>NUCLEOTIDE SEQUENCE [LARGE SCALE GENOMIC DNA]</scope>
    <source>
        <strain evidence="8 9">ST58-10</strain>
    </source>
</reference>
<feature type="transmembrane region" description="Helical" evidence="6">
    <location>
        <begin position="176"/>
        <end position="200"/>
    </location>
</feature>
<organism evidence="8 9">
    <name type="scientific">Marinobacterium aestuarii</name>
    <dbReference type="NCBI Taxonomy" id="1821621"/>
    <lineage>
        <taxon>Bacteria</taxon>
        <taxon>Pseudomonadati</taxon>
        <taxon>Pseudomonadota</taxon>
        <taxon>Gammaproteobacteria</taxon>
        <taxon>Oceanospirillales</taxon>
        <taxon>Oceanospirillaceae</taxon>
        <taxon>Marinobacterium</taxon>
    </lineage>
</organism>
<feature type="transmembrane region" description="Helical" evidence="6">
    <location>
        <begin position="12"/>
        <end position="29"/>
    </location>
</feature>
<protein>
    <submittedName>
        <fullName evidence="8">Sodium:proton antiporter</fullName>
    </submittedName>
</protein>
<feature type="transmembrane region" description="Helical" evidence="6">
    <location>
        <begin position="228"/>
        <end position="247"/>
    </location>
</feature>
<accession>A0A1A9F071</accession>
<sequence length="486" mass="51839">MNLEPARPSQTIAVGAIALAVIAFALYCYHTYGADGGFGMLSLLPTVVVVVTALYTKRTIESLFIGVLVGLVMTNSVADFIPALGTTFLDVFMNETVAWIFIACGLMGSMIALVTMGGGAEAFGRWLITKVHTKKGTLFSTMALGLVIFIDDYLNALTIGASMRKATDRVKTSREFLAYVVDSTAAPVCIILPFSTWAVFFSGLLEENNVAAEGQGIDLFINSIPYMLYAWVCLAVVILAISGKLPLLGRMKAAELRAESSGEVLSEEDKPHNVELVGGVEKSNTLNFFVPIASLIFFTWYFDIDIMSGAMASIFVTLAFFGVQRLLSMGQMFDGILKGFVGMIMPLGTLFCGFMLAEINDTLGTTEYVINATTAFMTSQMLPMVAFVVMAALAFATASFWGIFVVGMPIILPLALAVNADIPLVVGAMISASAFGSHACFYGDSTVLSAKACGISPMSHAITQLPYAMLGGVISAFGFLVLGFML</sequence>
<dbReference type="STRING" id="1821621.A8C75_14350"/>
<evidence type="ECO:0000256" key="2">
    <source>
        <dbReference type="ARBA" id="ARBA00022475"/>
    </source>
</evidence>
<proteinExistence type="predicted"/>
<dbReference type="KEGG" id="mars:A8C75_14350"/>
<reference evidence="9" key="1">
    <citation type="submission" date="2016-05" db="EMBL/GenBank/DDBJ databases">
        <authorList>
            <person name="Baek K."/>
            <person name="Yang S.-J."/>
        </authorList>
    </citation>
    <scope>NUCLEOTIDE SEQUENCE [LARGE SCALE GENOMIC DNA]</scope>
    <source>
        <strain evidence="9">ST58-10</strain>
    </source>
</reference>
<feature type="transmembrane region" description="Helical" evidence="6">
    <location>
        <begin position="465"/>
        <end position="485"/>
    </location>
</feature>
<comment type="subcellular location">
    <subcellularLocation>
        <location evidence="1">Cell membrane</location>
        <topology evidence="1">Multi-pass membrane protein</topology>
    </subcellularLocation>
</comment>
<feature type="transmembrane region" description="Helical" evidence="6">
    <location>
        <begin position="62"/>
        <end position="84"/>
    </location>
</feature>
<dbReference type="EMBL" id="CP015839">
    <property type="protein sequence ID" value="ANG63537.1"/>
    <property type="molecule type" value="Genomic_DNA"/>
</dbReference>
<dbReference type="PANTHER" id="PTHR43478:SF1">
    <property type="entry name" value="NA+_H+ ANTIPORTER NHAC-LIKE C-TERMINAL DOMAIN-CONTAINING PROTEIN"/>
    <property type="match status" value="1"/>
</dbReference>
<keyword evidence="5 6" id="KW-0472">Membrane</keyword>
<feature type="transmembrane region" description="Helical" evidence="6">
    <location>
        <begin position="96"/>
        <end position="116"/>
    </location>
</feature>
<feature type="transmembrane region" description="Helical" evidence="6">
    <location>
        <begin position="369"/>
        <end position="393"/>
    </location>
</feature>